<dbReference type="GO" id="GO:0016853">
    <property type="term" value="F:isomerase activity"/>
    <property type="evidence" value="ECO:0007669"/>
    <property type="project" value="UniProtKB-KW"/>
</dbReference>
<dbReference type="AlphaFoldDB" id="A0A4R4DYR2"/>
<dbReference type="InterPro" id="IPR036237">
    <property type="entry name" value="Xyl_isomerase-like_sf"/>
</dbReference>
<keyword evidence="1" id="KW-0413">Isomerase</keyword>
<comment type="caution">
    <text evidence="1">The sequence shown here is derived from an EMBL/GenBank/DDBJ whole genome shotgun (WGS) entry which is preliminary data.</text>
</comment>
<keyword evidence="2" id="KW-1185">Reference proteome</keyword>
<dbReference type="Gene3D" id="3.20.20.150">
    <property type="entry name" value="Divalent-metal-dependent TIM barrel enzymes"/>
    <property type="match status" value="1"/>
</dbReference>
<organism evidence="1 2">
    <name type="scientific">Flaviaesturariibacter aridisoli</name>
    <dbReference type="NCBI Taxonomy" id="2545761"/>
    <lineage>
        <taxon>Bacteria</taxon>
        <taxon>Pseudomonadati</taxon>
        <taxon>Bacteroidota</taxon>
        <taxon>Chitinophagia</taxon>
        <taxon>Chitinophagales</taxon>
        <taxon>Chitinophagaceae</taxon>
        <taxon>Flaviaestuariibacter</taxon>
    </lineage>
</organism>
<dbReference type="RefSeq" id="WP_131853663.1">
    <property type="nucleotide sequence ID" value="NZ_SKFH01000039.1"/>
</dbReference>
<proteinExistence type="predicted"/>
<dbReference type="SUPFAM" id="SSF51658">
    <property type="entry name" value="Xylose isomerase-like"/>
    <property type="match status" value="1"/>
</dbReference>
<accession>A0A4R4DYR2</accession>
<dbReference type="OrthoDB" id="2555274at2"/>
<sequence length="280" mass="31235">MELKILCPYWGREALGAQAFLDGALAEGYDGVEINFPDSPGFTEQFAEALAAIRAERPGFAFIAQLVPGASVEIPEAFQRRYEERLRFLLALRPDAINAHTGKDHYSFEDNCRIIAAADAIAADSGIPLFHEIHRGRFSFHLAGLLPYLERFPALRLTGDFSHFCTVSESLLEDQEEALAHVFPFVQHLHARVGGAQGPQAADPFAPEWSAALARYGSWWRAVLQDAEARGRKHFTITPEAGPAPYMPLQPYSGAPLADQYQINIRMKDHLRYTFQPKVL</sequence>
<name>A0A4R4DYR2_9BACT</name>
<gene>
    <name evidence="1" type="ORF">E0486_16150</name>
</gene>
<evidence type="ECO:0000313" key="2">
    <source>
        <dbReference type="Proteomes" id="UP000295164"/>
    </source>
</evidence>
<protein>
    <submittedName>
        <fullName evidence="1">Sugar phosphate isomerase/epimerase</fullName>
    </submittedName>
</protein>
<evidence type="ECO:0000313" key="1">
    <source>
        <dbReference type="EMBL" id="TCZ67070.1"/>
    </source>
</evidence>
<dbReference type="EMBL" id="SKFH01000039">
    <property type="protein sequence ID" value="TCZ67070.1"/>
    <property type="molecule type" value="Genomic_DNA"/>
</dbReference>
<reference evidence="1 2" key="1">
    <citation type="submission" date="2019-03" db="EMBL/GenBank/DDBJ databases">
        <authorList>
            <person name="Kim M.K.M."/>
        </authorList>
    </citation>
    <scope>NUCLEOTIDE SEQUENCE [LARGE SCALE GENOMIC DNA]</scope>
    <source>
        <strain evidence="1 2">17J68-15</strain>
    </source>
</reference>
<dbReference type="Proteomes" id="UP000295164">
    <property type="component" value="Unassembled WGS sequence"/>
</dbReference>